<organism evidence="1 2">
    <name type="scientific">Streptomyces candidus</name>
    <dbReference type="NCBI Taxonomy" id="67283"/>
    <lineage>
        <taxon>Bacteria</taxon>
        <taxon>Bacillati</taxon>
        <taxon>Actinomycetota</taxon>
        <taxon>Actinomycetes</taxon>
        <taxon>Kitasatosporales</taxon>
        <taxon>Streptomycetaceae</taxon>
        <taxon>Streptomyces</taxon>
    </lineage>
</organism>
<sequence length="69" mass="7431">MPSRQQPRVTRTEVARYQSISCLIGTHHECTQSAQPAAPVGIPVVYESCSCTCHPLTTADSSDGTESPR</sequence>
<gene>
    <name evidence="1" type="ORF">HNQ79_002148</name>
</gene>
<protein>
    <submittedName>
        <fullName evidence="1">Uncharacterized protein</fullName>
    </submittedName>
</protein>
<reference evidence="1 2" key="1">
    <citation type="submission" date="2020-08" db="EMBL/GenBank/DDBJ databases">
        <title>Genomic Encyclopedia of Type Strains, Phase IV (KMG-IV): sequencing the most valuable type-strain genomes for metagenomic binning, comparative biology and taxonomic classification.</title>
        <authorList>
            <person name="Goeker M."/>
        </authorList>
    </citation>
    <scope>NUCLEOTIDE SEQUENCE [LARGE SCALE GENOMIC DNA]</scope>
    <source>
        <strain evidence="1 2">DSM 40141</strain>
    </source>
</reference>
<comment type="caution">
    <text evidence="1">The sequence shown here is derived from an EMBL/GenBank/DDBJ whole genome shotgun (WGS) entry which is preliminary data.</text>
</comment>
<dbReference type="EMBL" id="JACHEM010000004">
    <property type="protein sequence ID" value="MBB6435691.1"/>
    <property type="molecule type" value="Genomic_DNA"/>
</dbReference>
<evidence type="ECO:0000313" key="1">
    <source>
        <dbReference type="EMBL" id="MBB6435691.1"/>
    </source>
</evidence>
<evidence type="ECO:0000313" key="2">
    <source>
        <dbReference type="Proteomes" id="UP000540423"/>
    </source>
</evidence>
<dbReference type="AlphaFoldDB" id="A0A7X0LQ95"/>
<accession>A0A7X0LQ95</accession>
<proteinExistence type="predicted"/>
<keyword evidence="2" id="KW-1185">Reference proteome</keyword>
<dbReference type="Proteomes" id="UP000540423">
    <property type="component" value="Unassembled WGS sequence"/>
</dbReference>
<name>A0A7X0LQ95_9ACTN</name>